<evidence type="ECO:0000256" key="3">
    <source>
        <dbReference type="ARBA" id="ARBA00022448"/>
    </source>
</evidence>
<dbReference type="SUPFAM" id="SSF53850">
    <property type="entry name" value="Periplasmic binding protein-like II"/>
    <property type="match status" value="1"/>
</dbReference>
<dbReference type="InterPro" id="IPR050490">
    <property type="entry name" value="Bact_solute-bd_prot1"/>
</dbReference>
<dbReference type="PANTHER" id="PTHR43649">
    <property type="entry name" value="ARABINOSE-BINDING PROTEIN-RELATED"/>
    <property type="match status" value="1"/>
</dbReference>
<comment type="caution">
    <text evidence="5">The sequence shown here is derived from an EMBL/GenBank/DDBJ whole genome shotgun (WGS) entry which is preliminary data.</text>
</comment>
<dbReference type="PANTHER" id="PTHR43649:SF31">
    <property type="entry name" value="SN-GLYCEROL-3-PHOSPHATE-BINDING PERIPLASMIC PROTEIN UGPB"/>
    <property type="match status" value="1"/>
</dbReference>
<comment type="similarity">
    <text evidence="2">Belongs to the bacterial solute-binding protein 1 family.</text>
</comment>
<protein>
    <recommendedName>
        <fullName evidence="7">ABC transporter substrate-binding protein</fullName>
    </recommendedName>
</protein>
<proteinExistence type="inferred from homology"/>
<dbReference type="InterPro" id="IPR006311">
    <property type="entry name" value="TAT_signal"/>
</dbReference>
<name>A0A2W6A4G1_9BACT</name>
<evidence type="ECO:0000256" key="4">
    <source>
        <dbReference type="ARBA" id="ARBA00022729"/>
    </source>
</evidence>
<sequence length="503" mass="53410">MDKHDPARHLVDSYLDAQISRRQLMEGGFKLGLSAAAVGALLAACGSSSKKASAPATTTAKALSGKVQILVGFGTGNSPGQLPVQAALASAFSAAHPDVSIEFLRVPSSSDASTKLTTLIAGGQPPDIVLPAGLFGISKFVDQGVWLDLRPLFDRDGITLDRFLPETASAARVTNYFGPNGKGIIGVPIDVHDHALAYNEELLSKAGVAPPPTSWFGDSWTLEGKFLDAARALTVDAAGKHPTDPGFSPDKVTQYGVGNFFRETVFYDFGGHLYDDASRKAQFDKPGSIAGIQFTADLVNKHRVMPSETQVAALGAGGGKGNEAQFAWRQGKLAMIDMCSCNIKTPYGTDVPFAWKAAALPAGPARRFGFLNLDVGAIVAASQNHDLAWEVLKFLTLDPANEAKLAYDSYGGVPPLKENESAFADGIKRDLPSVDPKVWLDGFASSSPENEAWFPAFSEVNDLVTKSFDSIMAGAPASSAMPQLQAQAQAKIDDWFKTHKLPR</sequence>
<dbReference type="Proteomes" id="UP000248724">
    <property type="component" value="Unassembled WGS sequence"/>
</dbReference>
<dbReference type="AlphaFoldDB" id="A0A2W6A4G1"/>
<dbReference type="Gene3D" id="3.40.190.10">
    <property type="entry name" value="Periplasmic binding protein-like II"/>
    <property type="match status" value="1"/>
</dbReference>
<dbReference type="EMBL" id="QHBU01000162">
    <property type="protein sequence ID" value="PZR80258.1"/>
    <property type="molecule type" value="Genomic_DNA"/>
</dbReference>
<keyword evidence="4" id="KW-0732">Signal</keyword>
<dbReference type="Pfam" id="PF01547">
    <property type="entry name" value="SBP_bac_1"/>
    <property type="match status" value="1"/>
</dbReference>
<dbReference type="PROSITE" id="PS51318">
    <property type="entry name" value="TAT"/>
    <property type="match status" value="1"/>
</dbReference>
<organism evidence="5 6">
    <name type="scientific">Candidatus Aeolococcus gillhamiae</name>
    <dbReference type="NCBI Taxonomy" id="3127015"/>
    <lineage>
        <taxon>Bacteria</taxon>
        <taxon>Bacillati</taxon>
        <taxon>Candidatus Dormiibacterota</taxon>
        <taxon>Candidatus Dormibacteria</taxon>
        <taxon>Candidatus Aeolococcales</taxon>
        <taxon>Candidatus Aeolococcaceae</taxon>
        <taxon>Candidatus Aeolococcus</taxon>
    </lineage>
</organism>
<evidence type="ECO:0000313" key="6">
    <source>
        <dbReference type="Proteomes" id="UP000248724"/>
    </source>
</evidence>
<dbReference type="GO" id="GO:0030313">
    <property type="term" value="C:cell envelope"/>
    <property type="evidence" value="ECO:0007669"/>
    <property type="project" value="UniProtKB-SubCell"/>
</dbReference>
<accession>A0A2W6A4G1</accession>
<gene>
    <name evidence="5" type="ORF">DLM65_08625</name>
</gene>
<evidence type="ECO:0000256" key="1">
    <source>
        <dbReference type="ARBA" id="ARBA00004196"/>
    </source>
</evidence>
<evidence type="ECO:0000256" key="2">
    <source>
        <dbReference type="ARBA" id="ARBA00008520"/>
    </source>
</evidence>
<comment type="subcellular location">
    <subcellularLocation>
        <location evidence="1">Cell envelope</location>
    </subcellularLocation>
</comment>
<evidence type="ECO:0008006" key="7">
    <source>
        <dbReference type="Google" id="ProtNLM"/>
    </source>
</evidence>
<keyword evidence="3" id="KW-0813">Transport</keyword>
<dbReference type="InterPro" id="IPR006059">
    <property type="entry name" value="SBP"/>
</dbReference>
<evidence type="ECO:0000313" key="5">
    <source>
        <dbReference type="EMBL" id="PZR80258.1"/>
    </source>
</evidence>
<reference evidence="5 6" key="1">
    <citation type="journal article" date="2017" name="Nature">
        <title>Atmospheric trace gases support primary production in Antarctic desert surface soil.</title>
        <authorList>
            <person name="Ji M."/>
            <person name="Greening C."/>
            <person name="Vanwonterghem I."/>
            <person name="Carere C.R."/>
            <person name="Bay S.K."/>
            <person name="Steen J.A."/>
            <person name="Montgomery K."/>
            <person name="Lines T."/>
            <person name="Beardall J."/>
            <person name="van Dorst J."/>
            <person name="Snape I."/>
            <person name="Stott M.B."/>
            <person name="Hugenholtz P."/>
            <person name="Ferrari B.C."/>
        </authorList>
    </citation>
    <scope>NUCLEOTIDE SEQUENCE [LARGE SCALE GENOMIC DNA]</scope>
    <source>
        <strain evidence="5">RRmetagenome_bin12</strain>
    </source>
</reference>